<accession>A0AAV9G8D7</accession>
<dbReference type="Proteomes" id="UP001321760">
    <property type="component" value="Unassembled WGS sequence"/>
</dbReference>
<evidence type="ECO:0000313" key="2">
    <source>
        <dbReference type="EMBL" id="KAK4444374.1"/>
    </source>
</evidence>
<comment type="caution">
    <text evidence="2">The sequence shown here is derived from an EMBL/GenBank/DDBJ whole genome shotgun (WGS) entry which is preliminary data.</text>
</comment>
<proteinExistence type="predicted"/>
<gene>
    <name evidence="2" type="ORF">QBC34DRAFT_385365</name>
</gene>
<protein>
    <recommendedName>
        <fullName evidence="4">Invertebrate defensins family profile domain-containing protein</fullName>
    </recommendedName>
</protein>
<evidence type="ECO:0000313" key="3">
    <source>
        <dbReference type="Proteomes" id="UP001321760"/>
    </source>
</evidence>
<keyword evidence="3" id="KW-1185">Reference proteome</keyword>
<feature type="chain" id="PRO_5043676033" description="Invertebrate defensins family profile domain-containing protein" evidence="1">
    <location>
        <begin position="17"/>
        <end position="75"/>
    </location>
</feature>
<name>A0AAV9G8D7_9PEZI</name>
<evidence type="ECO:0000256" key="1">
    <source>
        <dbReference type="SAM" id="SignalP"/>
    </source>
</evidence>
<reference evidence="2" key="1">
    <citation type="journal article" date="2023" name="Mol. Phylogenet. Evol.">
        <title>Genome-scale phylogeny and comparative genomics of the fungal order Sordariales.</title>
        <authorList>
            <person name="Hensen N."/>
            <person name="Bonometti L."/>
            <person name="Westerberg I."/>
            <person name="Brannstrom I.O."/>
            <person name="Guillou S."/>
            <person name="Cros-Aarteil S."/>
            <person name="Calhoun S."/>
            <person name="Haridas S."/>
            <person name="Kuo A."/>
            <person name="Mondo S."/>
            <person name="Pangilinan J."/>
            <person name="Riley R."/>
            <person name="LaButti K."/>
            <person name="Andreopoulos B."/>
            <person name="Lipzen A."/>
            <person name="Chen C."/>
            <person name="Yan M."/>
            <person name="Daum C."/>
            <person name="Ng V."/>
            <person name="Clum A."/>
            <person name="Steindorff A."/>
            <person name="Ohm R.A."/>
            <person name="Martin F."/>
            <person name="Silar P."/>
            <person name="Natvig D.O."/>
            <person name="Lalanne C."/>
            <person name="Gautier V."/>
            <person name="Ament-Velasquez S.L."/>
            <person name="Kruys A."/>
            <person name="Hutchinson M.I."/>
            <person name="Powell A.J."/>
            <person name="Barry K."/>
            <person name="Miller A.N."/>
            <person name="Grigoriev I.V."/>
            <person name="Debuchy R."/>
            <person name="Gladieux P."/>
            <person name="Hiltunen Thoren M."/>
            <person name="Johannesson H."/>
        </authorList>
    </citation>
    <scope>NUCLEOTIDE SEQUENCE</scope>
    <source>
        <strain evidence="2">PSN243</strain>
    </source>
</reference>
<dbReference type="AlphaFoldDB" id="A0AAV9G8D7"/>
<reference evidence="2" key="2">
    <citation type="submission" date="2023-05" db="EMBL/GenBank/DDBJ databases">
        <authorList>
            <consortium name="Lawrence Berkeley National Laboratory"/>
            <person name="Steindorff A."/>
            <person name="Hensen N."/>
            <person name="Bonometti L."/>
            <person name="Westerberg I."/>
            <person name="Brannstrom I.O."/>
            <person name="Guillou S."/>
            <person name="Cros-Aarteil S."/>
            <person name="Calhoun S."/>
            <person name="Haridas S."/>
            <person name="Kuo A."/>
            <person name="Mondo S."/>
            <person name="Pangilinan J."/>
            <person name="Riley R."/>
            <person name="Labutti K."/>
            <person name="Andreopoulos B."/>
            <person name="Lipzen A."/>
            <person name="Chen C."/>
            <person name="Yanf M."/>
            <person name="Daum C."/>
            <person name="Ng V."/>
            <person name="Clum A."/>
            <person name="Ohm R."/>
            <person name="Martin F."/>
            <person name="Silar P."/>
            <person name="Natvig D."/>
            <person name="Lalanne C."/>
            <person name="Gautier V."/>
            <person name="Ament-Velasquez S.L."/>
            <person name="Kruys A."/>
            <person name="Hutchinson M.I."/>
            <person name="Powell A.J."/>
            <person name="Barry K."/>
            <person name="Miller A.N."/>
            <person name="Grigoriev I.V."/>
            <person name="Debuchy R."/>
            <person name="Gladieux P."/>
            <person name="Thoren M.H."/>
            <person name="Johannesson H."/>
        </authorList>
    </citation>
    <scope>NUCLEOTIDE SEQUENCE</scope>
    <source>
        <strain evidence="2">PSN243</strain>
    </source>
</reference>
<sequence>MRFFAVIALLASLASAMPEPVAEPAIAEAEPLDKRACAYQSCVADCCRKSGCNGYLHCGNSYCSGGTCVCECRYG</sequence>
<organism evidence="2 3">
    <name type="scientific">Podospora aff. communis PSN243</name>
    <dbReference type="NCBI Taxonomy" id="3040156"/>
    <lineage>
        <taxon>Eukaryota</taxon>
        <taxon>Fungi</taxon>
        <taxon>Dikarya</taxon>
        <taxon>Ascomycota</taxon>
        <taxon>Pezizomycotina</taxon>
        <taxon>Sordariomycetes</taxon>
        <taxon>Sordariomycetidae</taxon>
        <taxon>Sordariales</taxon>
        <taxon>Podosporaceae</taxon>
        <taxon>Podospora</taxon>
    </lineage>
</organism>
<feature type="signal peptide" evidence="1">
    <location>
        <begin position="1"/>
        <end position="16"/>
    </location>
</feature>
<dbReference type="EMBL" id="MU865978">
    <property type="protein sequence ID" value="KAK4444374.1"/>
    <property type="molecule type" value="Genomic_DNA"/>
</dbReference>
<evidence type="ECO:0008006" key="4">
    <source>
        <dbReference type="Google" id="ProtNLM"/>
    </source>
</evidence>
<keyword evidence="1" id="KW-0732">Signal</keyword>